<organism evidence="2 3">
    <name type="scientific">Aureobasidium melanogenum</name>
    <name type="common">Aureobasidium pullulans var. melanogenum</name>
    <dbReference type="NCBI Taxonomy" id="46634"/>
    <lineage>
        <taxon>Eukaryota</taxon>
        <taxon>Fungi</taxon>
        <taxon>Dikarya</taxon>
        <taxon>Ascomycota</taxon>
        <taxon>Pezizomycotina</taxon>
        <taxon>Dothideomycetes</taxon>
        <taxon>Dothideomycetidae</taxon>
        <taxon>Dothideales</taxon>
        <taxon>Saccotheciaceae</taxon>
        <taxon>Aureobasidium</taxon>
    </lineage>
</organism>
<reference evidence="2" key="1">
    <citation type="journal article" date="2021" name="J Fungi (Basel)">
        <title>Virulence traits and population genomics of the black yeast Aureobasidium melanogenum.</title>
        <authorList>
            <person name="Cernosa A."/>
            <person name="Sun X."/>
            <person name="Gostincar C."/>
            <person name="Fang C."/>
            <person name="Gunde-Cimerman N."/>
            <person name="Song Z."/>
        </authorList>
    </citation>
    <scope>NUCLEOTIDE SEQUENCE</scope>
    <source>
        <strain evidence="2">EXF-8016</strain>
    </source>
</reference>
<feature type="region of interest" description="Disordered" evidence="1">
    <location>
        <begin position="57"/>
        <end position="143"/>
    </location>
</feature>
<dbReference type="Proteomes" id="UP000767238">
    <property type="component" value="Unassembled WGS sequence"/>
</dbReference>
<dbReference type="EMBL" id="JAHFYH010000037">
    <property type="protein sequence ID" value="KAH0220553.1"/>
    <property type="molecule type" value="Genomic_DNA"/>
</dbReference>
<comment type="caution">
    <text evidence="2">The sequence shown here is derived from an EMBL/GenBank/DDBJ whole genome shotgun (WGS) entry which is preliminary data.</text>
</comment>
<sequence>MASLTDTQTRYLALAWLCFDAEPKIDYEKFAELAGLKSAHSGREMLRVTKKKLMDFAPPATTNGTVAPPNTPAVKTPRKKATPKTKSTKGKANKKRKVASDSDDSENDEETPIKKKTVVKNEPVDEDSEAGAVAGADAEDAEV</sequence>
<feature type="compositionally biased region" description="Basic residues" evidence="1">
    <location>
        <begin position="76"/>
        <end position="97"/>
    </location>
</feature>
<accession>A0A9P8GF09</accession>
<protein>
    <submittedName>
        <fullName evidence="2">Uncharacterized protein</fullName>
    </submittedName>
</protein>
<name>A0A9P8GF09_AURME</name>
<evidence type="ECO:0000256" key="1">
    <source>
        <dbReference type="SAM" id="MobiDB-lite"/>
    </source>
</evidence>
<evidence type="ECO:0000313" key="2">
    <source>
        <dbReference type="EMBL" id="KAH0220553.1"/>
    </source>
</evidence>
<evidence type="ECO:0000313" key="3">
    <source>
        <dbReference type="Proteomes" id="UP000767238"/>
    </source>
</evidence>
<feature type="non-terminal residue" evidence="2">
    <location>
        <position position="143"/>
    </location>
</feature>
<gene>
    <name evidence="2" type="ORF">KCV03_g5503</name>
</gene>
<proteinExistence type="predicted"/>
<feature type="compositionally biased region" description="Acidic residues" evidence="1">
    <location>
        <begin position="101"/>
        <end position="110"/>
    </location>
</feature>
<reference evidence="2" key="2">
    <citation type="submission" date="2021-08" db="EMBL/GenBank/DDBJ databases">
        <authorList>
            <person name="Gostincar C."/>
            <person name="Sun X."/>
            <person name="Song Z."/>
            <person name="Gunde-Cimerman N."/>
        </authorList>
    </citation>
    <scope>NUCLEOTIDE SEQUENCE</scope>
    <source>
        <strain evidence="2">EXF-8016</strain>
    </source>
</reference>
<dbReference type="OrthoDB" id="5403747at2759"/>
<dbReference type="AlphaFoldDB" id="A0A9P8GF09"/>